<feature type="repeat" description="ANK" evidence="3">
    <location>
        <begin position="611"/>
        <end position="643"/>
    </location>
</feature>
<dbReference type="SMART" id="SM00248">
    <property type="entry name" value="ANK"/>
    <property type="match status" value="7"/>
</dbReference>
<feature type="repeat" description="ANK" evidence="3">
    <location>
        <begin position="578"/>
        <end position="610"/>
    </location>
</feature>
<dbReference type="InterPro" id="IPR002110">
    <property type="entry name" value="Ankyrin_rpt"/>
</dbReference>
<gene>
    <name evidence="5" type="ORF">CC78DRAFT_524152</name>
</gene>
<dbReference type="Proteomes" id="UP000800093">
    <property type="component" value="Unassembled WGS sequence"/>
</dbReference>
<keyword evidence="1" id="KW-0677">Repeat</keyword>
<dbReference type="PROSITE" id="PS50297">
    <property type="entry name" value="ANK_REP_REGION"/>
    <property type="match status" value="4"/>
</dbReference>
<dbReference type="EMBL" id="ML986696">
    <property type="protein sequence ID" value="KAF2259873.1"/>
    <property type="molecule type" value="Genomic_DNA"/>
</dbReference>
<accession>A0A9P4MZV7</accession>
<organism evidence="5 6">
    <name type="scientific">Lojkania enalia</name>
    <dbReference type="NCBI Taxonomy" id="147567"/>
    <lineage>
        <taxon>Eukaryota</taxon>
        <taxon>Fungi</taxon>
        <taxon>Dikarya</taxon>
        <taxon>Ascomycota</taxon>
        <taxon>Pezizomycotina</taxon>
        <taxon>Dothideomycetes</taxon>
        <taxon>Pleosporomycetidae</taxon>
        <taxon>Pleosporales</taxon>
        <taxon>Pleosporales incertae sedis</taxon>
        <taxon>Lojkania</taxon>
    </lineage>
</organism>
<protein>
    <submittedName>
        <fullName evidence="5">Ankyrin</fullName>
    </submittedName>
</protein>
<evidence type="ECO:0000313" key="6">
    <source>
        <dbReference type="Proteomes" id="UP000800093"/>
    </source>
</evidence>
<evidence type="ECO:0000256" key="1">
    <source>
        <dbReference type="ARBA" id="ARBA00022737"/>
    </source>
</evidence>
<comment type="caution">
    <text evidence="5">The sequence shown here is derived from an EMBL/GenBank/DDBJ whole genome shotgun (WGS) entry which is preliminary data.</text>
</comment>
<name>A0A9P4MZV7_9PLEO</name>
<proteinExistence type="predicted"/>
<dbReference type="Gene3D" id="1.25.40.20">
    <property type="entry name" value="Ankyrin repeat-containing domain"/>
    <property type="match status" value="1"/>
</dbReference>
<dbReference type="AlphaFoldDB" id="A0A9P4MZV7"/>
<dbReference type="Pfam" id="PF12796">
    <property type="entry name" value="Ank_2"/>
    <property type="match status" value="1"/>
</dbReference>
<sequence>MDPYSIIASSLTISETVIQSLRVISSLRKAPVELRSLVNEVSDFQAVLAEIQAAYLHRVNYDLRPLERLFTKANSKLLQLKSIAEKCFRPKGSNRRTSIFYRIRWIQEKDTVLQIRRELSEAKLDIIAAWGAANSLDLTRVLLRIESMSIVTTPVLVQSESRLDPTSPSIARAENTPALTYLEDICPKLDVDTMIEEVDSDYDVPSKSSMAQKESQVQSLVTKSGNEYSNAIGIYLQVSQLRSRVCHNCSCNYHRISQFRTPAHLNKFLGTLFVGYTALPFFSPSCNRRDCRRGDNASLRFRYYFPSWFLMRVFSLMASVSNMNGPELVIKVPRACDPKADILLYAGNGNIDGIKMLFKQGLASPFDEEYGTGVSILQRAVDNRQMEVVKLLLSAGSDPFHEDRFYFSPAENMLQLAFTGDVSEQGEFNQLIRSLEMDIFNRFQLTVLHKIVLKLADLDLRSFLAVTDKEVNEPDSAGQTPLFWAATQGDSVAVELLLRHGANPCATSKLGETALHWAIEGKENACTKLLLQYGADPSARNCLGTTPLHYAAWTHADPSVQLLPLVMSKVEVNVRNHKGQTPLHYAIWNDMVWPAAFLVEHHASLEIEDNEGYTPLLFALLHNRLNAAIFLLEAGANVLARTKNGDTVLHVAAAHGDIPMFRALEQRHPHAIEIFTKNDKGHSPSDVLSKRPDKTLSLVVVFEHLLSVLSSLDSSETSWADSSKDSSADQFSTPPEYAEVVQDLAKLSVEKATLGGVPTTGTPSPLDYQ</sequence>
<dbReference type="PROSITE" id="PS50088">
    <property type="entry name" value="ANK_REPEAT"/>
    <property type="match status" value="5"/>
</dbReference>
<dbReference type="Pfam" id="PF13857">
    <property type="entry name" value="Ank_5"/>
    <property type="match status" value="1"/>
</dbReference>
<evidence type="ECO:0000256" key="3">
    <source>
        <dbReference type="PROSITE-ProRule" id="PRU00023"/>
    </source>
</evidence>
<keyword evidence="6" id="KW-1185">Reference proteome</keyword>
<dbReference type="PANTHER" id="PTHR24198">
    <property type="entry name" value="ANKYRIN REPEAT AND PROTEIN KINASE DOMAIN-CONTAINING PROTEIN"/>
    <property type="match status" value="1"/>
</dbReference>
<feature type="repeat" description="ANK" evidence="3">
    <location>
        <begin position="477"/>
        <end position="509"/>
    </location>
</feature>
<dbReference type="InterPro" id="IPR036770">
    <property type="entry name" value="Ankyrin_rpt-contain_sf"/>
</dbReference>
<evidence type="ECO:0000256" key="4">
    <source>
        <dbReference type="SAM" id="MobiDB-lite"/>
    </source>
</evidence>
<dbReference type="PANTHER" id="PTHR24198:SF165">
    <property type="entry name" value="ANKYRIN REPEAT-CONTAINING PROTEIN-RELATED"/>
    <property type="match status" value="1"/>
</dbReference>
<feature type="repeat" description="ANK" evidence="3">
    <location>
        <begin position="510"/>
        <end position="542"/>
    </location>
</feature>
<evidence type="ECO:0000256" key="2">
    <source>
        <dbReference type="ARBA" id="ARBA00023043"/>
    </source>
</evidence>
<dbReference type="SUPFAM" id="SSF48403">
    <property type="entry name" value="Ankyrin repeat"/>
    <property type="match status" value="1"/>
</dbReference>
<feature type="region of interest" description="Disordered" evidence="4">
    <location>
        <begin position="716"/>
        <end position="736"/>
    </location>
</feature>
<feature type="repeat" description="ANK" evidence="3">
    <location>
        <begin position="372"/>
        <end position="404"/>
    </location>
</feature>
<keyword evidence="2 3" id="KW-0040">ANK repeat</keyword>
<dbReference type="OrthoDB" id="341259at2759"/>
<evidence type="ECO:0000313" key="5">
    <source>
        <dbReference type="EMBL" id="KAF2259873.1"/>
    </source>
</evidence>
<reference evidence="6" key="1">
    <citation type="journal article" date="2020" name="Stud. Mycol.">
        <title>101 Dothideomycetes genomes: A test case for predicting lifestyles and emergence of pathogens.</title>
        <authorList>
            <person name="Haridas S."/>
            <person name="Albert R."/>
            <person name="Binder M."/>
            <person name="Bloem J."/>
            <person name="LaButti K."/>
            <person name="Salamov A."/>
            <person name="Andreopoulos B."/>
            <person name="Baker S."/>
            <person name="Barry K."/>
            <person name="Bills G."/>
            <person name="Bluhm B."/>
            <person name="Cannon C."/>
            <person name="Castanera R."/>
            <person name="Culley D."/>
            <person name="Daum C."/>
            <person name="Ezra D."/>
            <person name="Gonzalez J."/>
            <person name="Henrissat B."/>
            <person name="Kuo A."/>
            <person name="Liang C."/>
            <person name="Lipzen A."/>
            <person name="Lutzoni F."/>
            <person name="Magnuson J."/>
            <person name="Mondo S."/>
            <person name="Nolan M."/>
            <person name="Ohm R."/>
            <person name="Pangilinan J."/>
            <person name="Park H.-J."/>
            <person name="Ramirez L."/>
            <person name="Alfaro M."/>
            <person name="Sun H."/>
            <person name="Tritt A."/>
            <person name="Yoshinaga Y."/>
            <person name="Zwiers L.-H."/>
            <person name="Turgeon B."/>
            <person name="Goodwin S."/>
            <person name="Spatafora J."/>
            <person name="Crous P."/>
            <person name="Grigoriev I."/>
        </authorList>
    </citation>
    <scope>NUCLEOTIDE SEQUENCE [LARGE SCALE GENOMIC DNA]</scope>
    <source>
        <strain evidence="6">CBS 304.66</strain>
    </source>
</reference>